<protein>
    <submittedName>
        <fullName evidence="1">Uncharacterized protein</fullName>
    </submittedName>
</protein>
<organism evidence="1 2">
    <name type="scientific">Nostoc flagelliforme CCNUN1</name>
    <dbReference type="NCBI Taxonomy" id="2038116"/>
    <lineage>
        <taxon>Bacteria</taxon>
        <taxon>Bacillati</taxon>
        <taxon>Cyanobacteriota</taxon>
        <taxon>Cyanophyceae</taxon>
        <taxon>Nostocales</taxon>
        <taxon>Nostocaceae</taxon>
        <taxon>Nostoc</taxon>
    </lineage>
</organism>
<reference evidence="1 2" key="1">
    <citation type="submission" date="2017-11" db="EMBL/GenBank/DDBJ databases">
        <title>Complete genome of a free-living desiccation-tolerant cyanobacterium and its photosynthetic adaptation to extreme terrestrial habitat.</title>
        <authorList>
            <person name="Shang J."/>
        </authorList>
    </citation>
    <scope>NUCLEOTIDE SEQUENCE [LARGE SCALE GENOMIC DNA]</scope>
    <source>
        <strain evidence="1 2">CCNUN1</strain>
    </source>
</reference>
<sequence>MLHIRHLSKILVYLWVHFDKIVFCKKIIPSQKSWRNHAQNF</sequence>
<evidence type="ECO:0000313" key="1">
    <source>
        <dbReference type="EMBL" id="AUB39240.1"/>
    </source>
</evidence>
<keyword evidence="2" id="KW-1185">Reference proteome</keyword>
<dbReference type="AlphaFoldDB" id="A0A2K8SV77"/>
<dbReference type="EMBL" id="CP024785">
    <property type="protein sequence ID" value="AUB39240.1"/>
    <property type="molecule type" value="Genomic_DNA"/>
</dbReference>
<name>A0A2K8SV77_9NOSO</name>
<proteinExistence type="predicted"/>
<dbReference type="Proteomes" id="UP000232003">
    <property type="component" value="Chromosome"/>
</dbReference>
<accession>A0A2K8SV77</accession>
<gene>
    <name evidence="1" type="ORF">COO91_05232</name>
</gene>
<dbReference type="KEGG" id="nfl:COO91_05232"/>
<evidence type="ECO:0000313" key="2">
    <source>
        <dbReference type="Proteomes" id="UP000232003"/>
    </source>
</evidence>